<protein>
    <submittedName>
        <fullName evidence="1">Diheme cytochrome C</fullName>
    </submittedName>
</protein>
<comment type="caution">
    <text evidence="1">The sequence shown here is derived from an EMBL/GenBank/DDBJ whole genome shotgun (WGS) entry which is preliminary data.</text>
</comment>
<dbReference type="EMBL" id="JAQOSO010000079">
    <property type="protein sequence ID" value="MDJ1175186.1"/>
    <property type="molecule type" value="Genomic_DNA"/>
</dbReference>
<dbReference type="InterPro" id="IPR036909">
    <property type="entry name" value="Cyt_c-like_dom_sf"/>
</dbReference>
<proteinExistence type="predicted"/>
<dbReference type="Pfam" id="PF09626">
    <property type="entry name" value="DHC"/>
    <property type="match status" value="1"/>
</dbReference>
<dbReference type="SUPFAM" id="SSF46626">
    <property type="entry name" value="Cytochrome c"/>
    <property type="match status" value="2"/>
</dbReference>
<dbReference type="RefSeq" id="WP_283767495.1">
    <property type="nucleotide sequence ID" value="NZ_JAQOSO010000079.1"/>
</dbReference>
<keyword evidence="2" id="KW-1185">Reference proteome</keyword>
<sequence>MKRKYRQLFPIPYSLFPNSKRRSPLILISLIFLWSVTLGWGLSTLNQAAFSLSSVKSVDPVPEQHQLGEELYRENCGSCHLALPPAVMPTETWRQLIQDKEHYGVVIKPLLDPSRLLVWNYIQVFSRPLIKDETTPYRLRNSRYFKALHPQVEFKERIQLNQCVSCHPSAQEFKFRDLTPEYND</sequence>
<dbReference type="Proteomes" id="UP001235849">
    <property type="component" value="Unassembled WGS sequence"/>
</dbReference>
<gene>
    <name evidence="1" type="ORF">PMG25_13890</name>
</gene>
<evidence type="ECO:0000313" key="1">
    <source>
        <dbReference type="EMBL" id="MDJ1175186.1"/>
    </source>
</evidence>
<reference evidence="1 2" key="1">
    <citation type="submission" date="2023-01" db="EMBL/GenBank/DDBJ databases">
        <title>Novel diversity within Roseofilum (Cyanobacteria; Desertifilaceae) from marine benthic mats with descriptions of four novel species.</title>
        <authorList>
            <person name="Wang Y."/>
            <person name="Berthold D.E."/>
            <person name="Hu J."/>
            <person name="Lefler F.W."/>
            <person name="Laughinghouse H.D. IV."/>
        </authorList>
    </citation>
    <scope>NUCLEOTIDE SEQUENCE [LARGE SCALE GENOMIC DNA]</scope>
    <source>
        <strain evidence="1 2">BLCC-M114</strain>
    </source>
</reference>
<organism evidence="1 2">
    <name type="scientific">Roseofilum capinflatum BLCC-M114</name>
    <dbReference type="NCBI Taxonomy" id="3022440"/>
    <lineage>
        <taxon>Bacteria</taxon>
        <taxon>Bacillati</taxon>
        <taxon>Cyanobacteriota</taxon>
        <taxon>Cyanophyceae</taxon>
        <taxon>Desertifilales</taxon>
        <taxon>Desertifilaceae</taxon>
        <taxon>Roseofilum</taxon>
        <taxon>Roseofilum capinflatum</taxon>
    </lineage>
</organism>
<accession>A0ABT7B7N0</accession>
<dbReference type="InterPro" id="IPR018588">
    <property type="entry name" value="Dihaem_cytochrome-c"/>
</dbReference>
<evidence type="ECO:0000313" key="2">
    <source>
        <dbReference type="Proteomes" id="UP001235849"/>
    </source>
</evidence>
<name>A0ABT7B7N0_9CYAN</name>